<evidence type="ECO:0008006" key="6">
    <source>
        <dbReference type="Google" id="ProtNLM"/>
    </source>
</evidence>
<dbReference type="EMBL" id="HG739129">
    <property type="protein sequence ID" value="CDP10609.1"/>
    <property type="molecule type" value="Genomic_DNA"/>
</dbReference>
<dbReference type="PANTHER" id="PTHR31415:SF178">
    <property type="entry name" value="PROTEIN, PUTATIVE-RELATED"/>
    <property type="match status" value="1"/>
</dbReference>
<dbReference type="OrthoDB" id="695142at2759"/>
<comment type="subcellular location">
    <subcellularLocation>
        <location evidence="1">Membrane</location>
    </subcellularLocation>
</comment>
<keyword evidence="3" id="KW-0812">Transmembrane</keyword>
<evidence type="ECO:0000313" key="4">
    <source>
        <dbReference type="EMBL" id="CDP10609.1"/>
    </source>
</evidence>
<keyword evidence="5" id="KW-1185">Reference proteome</keyword>
<evidence type="ECO:0000256" key="3">
    <source>
        <dbReference type="SAM" id="Phobius"/>
    </source>
</evidence>
<dbReference type="FunCoup" id="A0A068UQS8">
    <property type="interactions" value="5"/>
</dbReference>
<dbReference type="PANTHER" id="PTHR31415">
    <property type="entry name" value="OS05G0367900 PROTEIN"/>
    <property type="match status" value="1"/>
</dbReference>
<sequence length="260" mass="29037">MSNDETTRPVMGYAPVGYPQPFPPPQQGYYGHPYTAYPNYYNGAGPPPGTVYYSSAQLPNISPQPSKGYEFARLALIIMIVLMVCTITFSLFTWLFLGSGVPDFKVESFNVPYFDIANSTLKARWETNITVKNTNQKSRISFPHIQGYLVYRNRLVDAAMIDPLHLEGKTEASLRANFSLPDPRGNLPEASVVDAMGEGRKIGILDFYLRLDMRATYVSGSYWSRETMLRVICGDLWVNFPAPIGGGTWNGTSGECSTYY</sequence>
<keyword evidence="2 3" id="KW-0472">Membrane</keyword>
<evidence type="ECO:0000256" key="2">
    <source>
        <dbReference type="ARBA" id="ARBA00023136"/>
    </source>
</evidence>
<protein>
    <recommendedName>
        <fullName evidence="6">Late embryogenesis abundant protein LEA-2 subgroup domain-containing protein</fullName>
    </recommendedName>
</protein>
<dbReference type="AlphaFoldDB" id="A0A068UQS8"/>
<organism evidence="4 5">
    <name type="scientific">Coffea canephora</name>
    <name type="common">Robusta coffee</name>
    <dbReference type="NCBI Taxonomy" id="49390"/>
    <lineage>
        <taxon>Eukaryota</taxon>
        <taxon>Viridiplantae</taxon>
        <taxon>Streptophyta</taxon>
        <taxon>Embryophyta</taxon>
        <taxon>Tracheophyta</taxon>
        <taxon>Spermatophyta</taxon>
        <taxon>Magnoliopsida</taxon>
        <taxon>eudicotyledons</taxon>
        <taxon>Gunneridae</taxon>
        <taxon>Pentapetalae</taxon>
        <taxon>asterids</taxon>
        <taxon>lamiids</taxon>
        <taxon>Gentianales</taxon>
        <taxon>Rubiaceae</taxon>
        <taxon>Ixoroideae</taxon>
        <taxon>Gardenieae complex</taxon>
        <taxon>Bertiereae - Coffeeae clade</taxon>
        <taxon>Coffeeae</taxon>
        <taxon>Coffea</taxon>
    </lineage>
</organism>
<dbReference type="GO" id="GO:0009506">
    <property type="term" value="C:plasmodesma"/>
    <property type="evidence" value="ECO:0007669"/>
    <property type="project" value="TreeGrafter"/>
</dbReference>
<dbReference type="PhylomeDB" id="A0A068UQS8"/>
<dbReference type="Proteomes" id="UP000295252">
    <property type="component" value="Chromosome VIII"/>
</dbReference>
<evidence type="ECO:0000256" key="1">
    <source>
        <dbReference type="ARBA" id="ARBA00004370"/>
    </source>
</evidence>
<proteinExistence type="predicted"/>
<dbReference type="GO" id="GO:0098542">
    <property type="term" value="P:defense response to other organism"/>
    <property type="evidence" value="ECO:0007669"/>
    <property type="project" value="InterPro"/>
</dbReference>
<reference evidence="5" key="1">
    <citation type="journal article" date="2014" name="Science">
        <title>The coffee genome provides insight into the convergent evolution of caffeine biosynthesis.</title>
        <authorList>
            <person name="Denoeud F."/>
            <person name="Carretero-Paulet L."/>
            <person name="Dereeper A."/>
            <person name="Droc G."/>
            <person name="Guyot R."/>
            <person name="Pietrella M."/>
            <person name="Zheng C."/>
            <person name="Alberti A."/>
            <person name="Anthony F."/>
            <person name="Aprea G."/>
            <person name="Aury J.M."/>
            <person name="Bento P."/>
            <person name="Bernard M."/>
            <person name="Bocs S."/>
            <person name="Campa C."/>
            <person name="Cenci A."/>
            <person name="Combes M.C."/>
            <person name="Crouzillat D."/>
            <person name="Da Silva C."/>
            <person name="Daddiego L."/>
            <person name="De Bellis F."/>
            <person name="Dussert S."/>
            <person name="Garsmeur O."/>
            <person name="Gayraud T."/>
            <person name="Guignon V."/>
            <person name="Jahn K."/>
            <person name="Jamilloux V."/>
            <person name="Joet T."/>
            <person name="Labadie K."/>
            <person name="Lan T."/>
            <person name="Leclercq J."/>
            <person name="Lepelley M."/>
            <person name="Leroy T."/>
            <person name="Li L.T."/>
            <person name="Librado P."/>
            <person name="Lopez L."/>
            <person name="Munoz A."/>
            <person name="Noel B."/>
            <person name="Pallavicini A."/>
            <person name="Perrotta G."/>
            <person name="Poncet V."/>
            <person name="Pot D."/>
            <person name="Priyono X."/>
            <person name="Rigoreau M."/>
            <person name="Rouard M."/>
            <person name="Rozas J."/>
            <person name="Tranchant-Dubreuil C."/>
            <person name="VanBuren R."/>
            <person name="Zhang Q."/>
            <person name="Andrade A.C."/>
            <person name="Argout X."/>
            <person name="Bertrand B."/>
            <person name="de Kochko A."/>
            <person name="Graziosi G."/>
            <person name="Henry R.J."/>
            <person name="Jayarama X."/>
            <person name="Ming R."/>
            <person name="Nagai C."/>
            <person name="Rounsley S."/>
            <person name="Sankoff D."/>
            <person name="Giuliano G."/>
            <person name="Albert V.A."/>
            <person name="Wincker P."/>
            <person name="Lashermes P."/>
        </authorList>
    </citation>
    <scope>NUCLEOTIDE SEQUENCE [LARGE SCALE GENOMIC DNA]</scope>
    <source>
        <strain evidence="5">cv. DH200-94</strain>
    </source>
</reference>
<evidence type="ECO:0000313" key="5">
    <source>
        <dbReference type="Proteomes" id="UP000295252"/>
    </source>
</evidence>
<dbReference type="InParanoid" id="A0A068UQS8"/>
<dbReference type="Gramene" id="CDP10609">
    <property type="protein sequence ID" value="CDP10609"/>
    <property type="gene ID" value="GSCOC_T00031379001"/>
</dbReference>
<dbReference type="InterPro" id="IPR044839">
    <property type="entry name" value="NDR1-like"/>
</dbReference>
<dbReference type="GO" id="GO:0005886">
    <property type="term" value="C:plasma membrane"/>
    <property type="evidence" value="ECO:0007669"/>
    <property type="project" value="TreeGrafter"/>
</dbReference>
<feature type="transmembrane region" description="Helical" evidence="3">
    <location>
        <begin position="74"/>
        <end position="97"/>
    </location>
</feature>
<accession>A0A068UQS8</accession>
<name>A0A068UQS8_COFCA</name>
<keyword evidence="3" id="KW-1133">Transmembrane helix</keyword>
<gene>
    <name evidence="4" type="ORF">GSCOC_T00031379001</name>
</gene>
<dbReference type="OMA" id="FIRGFIM"/>